<dbReference type="EMBL" id="HE573026">
    <property type="protein sequence ID" value="CCC51960.1"/>
    <property type="molecule type" value="Genomic_DNA"/>
</dbReference>
<dbReference type="PANTHER" id="PTHR31591:SF1">
    <property type="entry name" value="UPF0613 PROTEIN PB24D3.06C"/>
    <property type="match status" value="1"/>
</dbReference>
<dbReference type="PANTHER" id="PTHR31591">
    <property type="entry name" value="UPF0613 PROTEIN PB24D3.06C"/>
    <property type="match status" value="1"/>
</dbReference>
<name>G0U7V2_TRYVY</name>
<evidence type="ECO:0008006" key="3">
    <source>
        <dbReference type="Google" id="ProtNLM"/>
    </source>
</evidence>
<feature type="transmembrane region" description="Helical" evidence="1">
    <location>
        <begin position="7"/>
        <end position="35"/>
    </location>
</feature>
<evidence type="ECO:0000313" key="2">
    <source>
        <dbReference type="EMBL" id="CCC51960.1"/>
    </source>
</evidence>
<dbReference type="VEuPathDB" id="TriTrypDB:TvY486_1010050"/>
<keyword evidence="1" id="KW-1133">Transmembrane helix</keyword>
<gene>
    <name evidence="2" type="ORF">TVY486_1010050</name>
</gene>
<dbReference type="Gene3D" id="3.40.50.1820">
    <property type="entry name" value="alpha/beta hydrolase"/>
    <property type="match status" value="1"/>
</dbReference>
<keyword evidence="1" id="KW-0812">Transmembrane</keyword>
<evidence type="ECO:0000256" key="1">
    <source>
        <dbReference type="SAM" id="Phobius"/>
    </source>
</evidence>
<dbReference type="InterPro" id="IPR013744">
    <property type="entry name" value="SidJ"/>
</dbReference>
<accession>G0U7V2</accession>
<keyword evidence="1" id="KW-0472">Membrane</keyword>
<organism evidence="2">
    <name type="scientific">Trypanosoma vivax (strain Y486)</name>
    <dbReference type="NCBI Taxonomy" id="1055687"/>
    <lineage>
        <taxon>Eukaryota</taxon>
        <taxon>Discoba</taxon>
        <taxon>Euglenozoa</taxon>
        <taxon>Kinetoplastea</taxon>
        <taxon>Metakinetoplastina</taxon>
        <taxon>Trypanosomatida</taxon>
        <taxon>Trypanosomatidae</taxon>
        <taxon>Trypanosoma</taxon>
        <taxon>Duttonella</taxon>
    </lineage>
</organism>
<sequence length="413" mass="46651">MPLPLPLLLLFVLIFSFFHFVVVVVCTLFLLYFFLSFSLHAHACLLTSHPLSLLISTFSLAHCHHRLFAQLIEAAVTNWSRTANTMSESGLRMHKGTMFTYYKDPYCKIPVFMMGMEASRCVLWMGGQTESFFSFDYFPRLVETIGNDWGFVQVEIPSGRIGSGAQDHVREAEDVDDLISILVKKHGMTEVALFATGTGSQLVFELLDNSINKEFITRVILHGVVCDPSSPLFTEEGCAERLELVQRLVADGRGEDSRAVADHYDIPITPARLASGGFPTLQEAVWSPCIRRDYAVLQRSLGVVKVPLLLMLAHHAQYKPTEEDVELVLQCVKEYTACARVTVSYFNDTCDERRRVLKAAEYEHVLAIAQFLMDEDEYRNEQRATERLKAIEDERKRSSILQLSAFGQTVSTS</sequence>
<dbReference type="InterPro" id="IPR029058">
    <property type="entry name" value="AB_hydrolase_fold"/>
</dbReference>
<dbReference type="AlphaFoldDB" id="G0U7V2"/>
<reference evidence="2" key="1">
    <citation type="journal article" date="2012" name="Proc. Natl. Acad. Sci. U.S.A.">
        <title>Antigenic diversity is generated by distinct evolutionary mechanisms in African trypanosome species.</title>
        <authorList>
            <person name="Jackson A.P."/>
            <person name="Berry A."/>
            <person name="Aslett M."/>
            <person name="Allison H.C."/>
            <person name="Burton P."/>
            <person name="Vavrova-Anderson J."/>
            <person name="Brown R."/>
            <person name="Browne H."/>
            <person name="Corton N."/>
            <person name="Hauser H."/>
            <person name="Gamble J."/>
            <person name="Gilderthorp R."/>
            <person name="Marcello L."/>
            <person name="McQuillan J."/>
            <person name="Otto T.D."/>
            <person name="Quail M.A."/>
            <person name="Sanders M.J."/>
            <person name="van Tonder A."/>
            <person name="Ginger M.L."/>
            <person name="Field M.C."/>
            <person name="Barry J.D."/>
            <person name="Hertz-Fowler C."/>
            <person name="Berriman M."/>
        </authorList>
    </citation>
    <scope>NUCLEOTIDE SEQUENCE</scope>
    <source>
        <strain evidence="2">Y486</strain>
    </source>
</reference>
<dbReference type="Pfam" id="PF08538">
    <property type="entry name" value="DUF1749"/>
    <property type="match status" value="1"/>
</dbReference>
<protein>
    <recommendedName>
        <fullName evidence="3">Paraflagellar rod component</fullName>
    </recommendedName>
</protein>
<proteinExistence type="predicted"/>